<accession>A0A3E0DLZ5</accession>
<dbReference type="Pfam" id="PF13470">
    <property type="entry name" value="PIN_3"/>
    <property type="match status" value="1"/>
</dbReference>
<sequence length="90" mass="10406">MSSKLLNSKFDKYVSVEKRIEFLLEFKEVCQSIEICHDINICRDPKDNMYLELALSGKADYVVTGDKDLLVLHPFENIPILSATDFFVNF</sequence>
<reference evidence="2 3" key="1">
    <citation type="submission" date="2018-08" db="EMBL/GenBank/DDBJ databases">
        <title>Genomic Encyclopedia of Archaeal and Bacterial Type Strains, Phase II (KMG-II): from individual species to whole genera.</title>
        <authorList>
            <person name="Goeker M."/>
        </authorList>
    </citation>
    <scope>NUCLEOTIDE SEQUENCE [LARGE SCALE GENOMIC DNA]</scope>
    <source>
        <strain evidence="2 3">DSM 15986</strain>
    </source>
</reference>
<evidence type="ECO:0000313" key="2">
    <source>
        <dbReference type="EMBL" id="REG82535.1"/>
    </source>
</evidence>
<evidence type="ECO:0000259" key="1">
    <source>
        <dbReference type="Pfam" id="PF13470"/>
    </source>
</evidence>
<organism evidence="2 3">
    <name type="scientific">Algoriphagus antarcticus</name>
    <dbReference type="NCBI Taxonomy" id="238540"/>
    <lineage>
        <taxon>Bacteria</taxon>
        <taxon>Pseudomonadati</taxon>
        <taxon>Bacteroidota</taxon>
        <taxon>Cytophagia</taxon>
        <taxon>Cytophagales</taxon>
        <taxon>Cyclobacteriaceae</taxon>
        <taxon>Algoriphagus</taxon>
    </lineage>
</organism>
<name>A0A3E0DLZ5_9BACT</name>
<dbReference type="PANTHER" id="PTHR34610">
    <property type="entry name" value="SSL7007 PROTEIN"/>
    <property type="match status" value="1"/>
</dbReference>
<dbReference type="Proteomes" id="UP000256405">
    <property type="component" value="Unassembled WGS sequence"/>
</dbReference>
<protein>
    <submittedName>
        <fullName evidence="2">Putative PIN family toxin of toxin-antitoxin system</fullName>
    </submittedName>
</protein>
<feature type="domain" description="PIN" evidence="1">
    <location>
        <begin position="9"/>
        <end position="68"/>
    </location>
</feature>
<dbReference type="SUPFAM" id="SSF88723">
    <property type="entry name" value="PIN domain-like"/>
    <property type="match status" value="1"/>
</dbReference>
<dbReference type="AlphaFoldDB" id="A0A3E0DLZ5"/>
<keyword evidence="3" id="KW-1185">Reference proteome</keyword>
<dbReference type="PANTHER" id="PTHR34610:SF4">
    <property type="entry name" value="SLL8027 PROTEIN"/>
    <property type="match status" value="1"/>
</dbReference>
<proteinExistence type="predicted"/>
<comment type="caution">
    <text evidence="2">The sequence shown here is derived from an EMBL/GenBank/DDBJ whole genome shotgun (WGS) entry which is preliminary data.</text>
</comment>
<dbReference type="NCBIfam" id="TIGR00305">
    <property type="entry name" value="putative toxin-antitoxin system toxin component, PIN family"/>
    <property type="match status" value="1"/>
</dbReference>
<dbReference type="RefSeq" id="WP_086543560.1">
    <property type="nucleotide sequence ID" value="NZ_MSSW01000077.1"/>
</dbReference>
<evidence type="ECO:0000313" key="3">
    <source>
        <dbReference type="Proteomes" id="UP000256405"/>
    </source>
</evidence>
<dbReference type="InterPro" id="IPR002850">
    <property type="entry name" value="PIN_toxin-like"/>
</dbReference>
<gene>
    <name evidence="2" type="ORF">C8N25_12166</name>
</gene>
<dbReference type="InterPro" id="IPR029060">
    <property type="entry name" value="PIN-like_dom_sf"/>
</dbReference>
<dbReference type="EMBL" id="QUNF01000021">
    <property type="protein sequence ID" value="REG82535.1"/>
    <property type="molecule type" value="Genomic_DNA"/>
</dbReference>
<dbReference type="InterPro" id="IPR002716">
    <property type="entry name" value="PIN_dom"/>
</dbReference>